<evidence type="ECO:0000256" key="2">
    <source>
        <dbReference type="ARBA" id="ARBA00023136"/>
    </source>
</evidence>
<organism evidence="5 6">
    <name type="scientific">Pelagihabitans pacificus</name>
    <dbReference type="NCBI Taxonomy" id="2696054"/>
    <lineage>
        <taxon>Bacteria</taxon>
        <taxon>Pseudomonadati</taxon>
        <taxon>Bacteroidota</taxon>
        <taxon>Flavobacteriia</taxon>
        <taxon>Flavobacteriales</taxon>
        <taxon>Flavobacteriaceae</taxon>
        <taxon>Pelagihabitans</taxon>
    </lineage>
</organism>
<proteinExistence type="predicted"/>
<keyword evidence="3" id="KW-0732">Signal</keyword>
<comment type="caution">
    <text evidence="5">The sequence shown here is derived from an EMBL/GenBank/DDBJ whole genome shotgun (WGS) entry which is preliminary data.</text>
</comment>
<evidence type="ECO:0000313" key="5">
    <source>
        <dbReference type="EMBL" id="NHF58126.1"/>
    </source>
</evidence>
<name>A0A967E950_9FLAO</name>
<protein>
    <submittedName>
        <fullName evidence="5">Beta-lactamase family protein</fullName>
    </submittedName>
</protein>
<dbReference type="InterPro" id="IPR050491">
    <property type="entry name" value="AmpC-like"/>
</dbReference>
<dbReference type="EMBL" id="VIKU02000001">
    <property type="protein sequence ID" value="NHF58126.1"/>
    <property type="molecule type" value="Genomic_DNA"/>
</dbReference>
<dbReference type="Gene3D" id="3.40.710.10">
    <property type="entry name" value="DD-peptidase/beta-lactamase superfamily"/>
    <property type="match status" value="1"/>
</dbReference>
<dbReference type="PANTHER" id="PTHR46825">
    <property type="entry name" value="D-ALANYL-D-ALANINE-CARBOXYPEPTIDASE/ENDOPEPTIDASE AMPH"/>
    <property type="match status" value="1"/>
</dbReference>
<dbReference type="Proteomes" id="UP000707206">
    <property type="component" value="Unassembled WGS sequence"/>
</dbReference>
<dbReference type="Pfam" id="PF00144">
    <property type="entry name" value="Beta-lactamase"/>
    <property type="match status" value="1"/>
</dbReference>
<dbReference type="RefSeq" id="WP_152572633.1">
    <property type="nucleotide sequence ID" value="NZ_VIKU02000001.1"/>
</dbReference>
<reference evidence="5" key="1">
    <citation type="submission" date="2019-07" db="EMBL/GenBank/DDBJ databases">
        <authorList>
            <person name="De-Chao Zhang Q."/>
        </authorList>
    </citation>
    <scope>NUCLEOTIDE SEQUENCE</scope>
    <source>
        <strain evidence="5">TP-CH-4</strain>
    </source>
</reference>
<evidence type="ECO:0000259" key="4">
    <source>
        <dbReference type="Pfam" id="PF00144"/>
    </source>
</evidence>
<keyword evidence="6" id="KW-1185">Reference proteome</keyword>
<feature type="chain" id="PRO_5037156207" evidence="3">
    <location>
        <begin position="21"/>
        <end position="462"/>
    </location>
</feature>
<dbReference type="InterPro" id="IPR001466">
    <property type="entry name" value="Beta-lactam-related"/>
</dbReference>
<evidence type="ECO:0000256" key="3">
    <source>
        <dbReference type="SAM" id="SignalP"/>
    </source>
</evidence>
<accession>A0A967E950</accession>
<feature type="signal peptide" evidence="3">
    <location>
        <begin position="1"/>
        <end position="20"/>
    </location>
</feature>
<comment type="subcellular location">
    <subcellularLocation>
        <location evidence="1">Membrane</location>
    </subcellularLocation>
</comment>
<reference evidence="5" key="2">
    <citation type="submission" date="2020-03" db="EMBL/GenBank/DDBJ databases">
        <title>Flavobacteriaceae bacterium strain TP-CH-4, a member of the family Flavobacteriaceae isolated from a deep-sea seamount.</title>
        <authorList>
            <person name="Zhang D.-C."/>
        </authorList>
    </citation>
    <scope>NUCLEOTIDE SEQUENCE</scope>
    <source>
        <strain evidence="5">TP-CH-4</strain>
    </source>
</reference>
<sequence length="462" mass="51954">MKKVLPSLLLTLAWTLSINAQQLPLLDTYVNQLTAGEKSSGTLCIAHNGKTIYAKSVGWADRENNRPIDLETKFLIASVAKPFTASAMLLLARDGTIELSDPISRYLPELEAYQDVTITQLLNHTSGISGLYGEGTILEQPSAEQVKTNRDLVAFLAEQERFKDFEPGAKYAYSNTNYVLLASIMEAVTGQSFQEWMNKHLFLPLGLDDTGIISLQRSRLGLENSAVGYVYSDSLQAILPADEAPETSELLASNAGLLGQGSMYSTVKDLVRWTQHTQGDFFTKAEKALIFYPEPSGERLTYSYGWDIEVDEEFGRIAQHSGRWGGWNSNLEHQMEHHITIVYLSNLEGADYEYPDFQKIRQIVAGTYYDLNDTNLPRYTGKYETVEGKTDELIARDGRLYKKYRSLELELVPRSKTRFELKGFAPTVTYVFEFGDDDTVVGSRMTQAETGVDVKYRKLPEE</sequence>
<dbReference type="AlphaFoldDB" id="A0A967E950"/>
<gene>
    <name evidence="5" type="ORF">FK220_002150</name>
</gene>
<keyword evidence="2" id="KW-0472">Membrane</keyword>
<evidence type="ECO:0000256" key="1">
    <source>
        <dbReference type="ARBA" id="ARBA00004370"/>
    </source>
</evidence>
<dbReference type="SUPFAM" id="SSF56601">
    <property type="entry name" value="beta-lactamase/transpeptidase-like"/>
    <property type="match status" value="1"/>
</dbReference>
<dbReference type="PANTHER" id="PTHR46825:SF11">
    <property type="entry name" value="PENICILLIN-BINDING PROTEIN 4"/>
    <property type="match status" value="1"/>
</dbReference>
<feature type="domain" description="Beta-lactamase-related" evidence="4">
    <location>
        <begin position="30"/>
        <end position="361"/>
    </location>
</feature>
<evidence type="ECO:0000313" key="6">
    <source>
        <dbReference type="Proteomes" id="UP000707206"/>
    </source>
</evidence>
<dbReference type="InterPro" id="IPR012338">
    <property type="entry name" value="Beta-lactam/transpept-like"/>
</dbReference>
<dbReference type="GO" id="GO:0016020">
    <property type="term" value="C:membrane"/>
    <property type="evidence" value="ECO:0007669"/>
    <property type="project" value="UniProtKB-SubCell"/>
</dbReference>